<evidence type="ECO:0000259" key="2">
    <source>
        <dbReference type="Pfam" id="PF12937"/>
    </source>
</evidence>
<dbReference type="CTD" id="26235"/>
<dbReference type="Proteomes" id="UP000007110">
    <property type="component" value="Unassembled WGS sequence"/>
</dbReference>
<dbReference type="InterPro" id="IPR036047">
    <property type="entry name" value="F-box-like_dom_sf"/>
</dbReference>
<dbReference type="GO" id="GO:0005737">
    <property type="term" value="C:cytoplasm"/>
    <property type="evidence" value="ECO:0000318"/>
    <property type="project" value="GO_Central"/>
</dbReference>
<dbReference type="EnsemblMetazoa" id="XM_030990607">
    <property type="protein sequence ID" value="XP_030846467"/>
    <property type="gene ID" value="LOC755106"/>
</dbReference>
<keyword evidence="1" id="KW-0833">Ubl conjugation pathway</keyword>
<dbReference type="Gene3D" id="3.80.10.10">
    <property type="entry name" value="Ribonuclease Inhibitor"/>
    <property type="match status" value="1"/>
</dbReference>
<dbReference type="RefSeq" id="XP_030846470.1">
    <property type="nucleotide sequence ID" value="XM_030990610.1"/>
</dbReference>
<organism evidence="4 5">
    <name type="scientific">Strongylocentrotus purpuratus</name>
    <name type="common">Purple sea urchin</name>
    <dbReference type="NCBI Taxonomy" id="7668"/>
    <lineage>
        <taxon>Eukaryota</taxon>
        <taxon>Metazoa</taxon>
        <taxon>Echinodermata</taxon>
        <taxon>Eleutherozoa</taxon>
        <taxon>Echinozoa</taxon>
        <taxon>Echinoidea</taxon>
        <taxon>Euechinoidea</taxon>
        <taxon>Echinacea</taxon>
        <taxon>Camarodonta</taxon>
        <taxon>Echinidea</taxon>
        <taxon>Strongylocentrotidae</taxon>
        <taxon>Strongylocentrotus</taxon>
    </lineage>
</organism>
<dbReference type="EnsemblMetazoa" id="XM_030990608">
    <property type="protein sequence ID" value="XP_030846468"/>
    <property type="gene ID" value="LOC755106"/>
</dbReference>
<dbReference type="RefSeq" id="XP_030846468.1">
    <property type="nucleotide sequence ID" value="XM_030990608.1"/>
</dbReference>
<sequence>MGCSPTCMEKITLSPSTMSAYSSSTELSQFAKEVIHFSSQYGGDGSMAYVAANLAGSPDVFPNYGDFTQACVFRTYGTWWDMAPSAEKKFGKIGDFRGNDFIDLFFEEKVLPTAIKIYETYHPGSVIQICGAEIEGPGDSGGPFLLNNHSRWHVLWAGEADDKHFQPQMFSPPIRNINAKTNLIRLVFDHRYSDYYTELDSVELIGTTSLEDDGTDIDDVYLQRLQDLTLKENRSKGSSCEYANQVLPAMDNGCFDMLPGELIQLIFKYLSLDDLCVAATTCTLFRKHCYDQLLYVELNLQPYWTVVSGDSLYGLTERCRQLQMLDISWCGDWGKIASKDFNSFLFMCGNELKSLRLKACRFVTSETLEAIATVCTKLKELNLSSCRSLTPNSYGCLHSLKNLETLNLYRAKITEAEMIQIFSHTPQMRNLNLGGIRFVSTLDNVILQLSQTCPRLENLDLWRAKTLSFVGLGYLAAGCPNLLELDVGWCSDLSVNTTWLRKLVSGCPKLKKLLLTSIRSIADGDLYSIASNLPDLEQLDLLGAQRVSLNGITRVLDKCTKLVFLDVSFCQQLTLDVVSKLREQYRHTDIKKSFTTT</sequence>
<evidence type="ECO:0000259" key="3">
    <source>
        <dbReference type="Pfam" id="PF25372"/>
    </source>
</evidence>
<dbReference type="PANTHER" id="PTHR13318:SF152">
    <property type="entry name" value="F-BOX_LRR-REPEAT PROTEIN 4"/>
    <property type="match status" value="1"/>
</dbReference>
<dbReference type="EnsemblMetazoa" id="XM_030990612">
    <property type="protein sequence ID" value="XP_030846472"/>
    <property type="gene ID" value="LOC755106"/>
</dbReference>
<dbReference type="RefSeq" id="XP_030846467.1">
    <property type="nucleotide sequence ID" value="XM_030990607.1"/>
</dbReference>
<dbReference type="OMA" id="EDSTRSC"/>
<dbReference type="Pfam" id="PF12937">
    <property type="entry name" value="F-box-like"/>
    <property type="match status" value="1"/>
</dbReference>
<dbReference type="Pfam" id="PF25372">
    <property type="entry name" value="DUF7885"/>
    <property type="match status" value="1"/>
</dbReference>
<evidence type="ECO:0008006" key="6">
    <source>
        <dbReference type="Google" id="ProtNLM"/>
    </source>
</evidence>
<dbReference type="RefSeq" id="XP_030846472.1">
    <property type="nucleotide sequence ID" value="XM_030990612.1"/>
</dbReference>
<evidence type="ECO:0000313" key="5">
    <source>
        <dbReference type="Proteomes" id="UP000007110"/>
    </source>
</evidence>
<dbReference type="SUPFAM" id="SSF52047">
    <property type="entry name" value="RNI-like"/>
    <property type="match status" value="1"/>
</dbReference>
<dbReference type="SUPFAM" id="SSF81383">
    <property type="entry name" value="F-box domain"/>
    <property type="match status" value="1"/>
</dbReference>
<dbReference type="InterPro" id="IPR006553">
    <property type="entry name" value="Leu-rich_rpt_Cys-con_subtyp"/>
</dbReference>
<dbReference type="CDD" id="cd22117">
    <property type="entry name" value="F-box_FBXL4"/>
    <property type="match status" value="1"/>
</dbReference>
<dbReference type="EnsemblMetazoa" id="XM_030990610">
    <property type="protein sequence ID" value="XP_030846470"/>
    <property type="gene ID" value="LOC755106"/>
</dbReference>
<dbReference type="AlphaFoldDB" id="A0A7M7P576"/>
<name>A0A7M7P576_STRPU</name>
<dbReference type="EnsemblMetazoa" id="XM_030990611">
    <property type="protein sequence ID" value="XP_030846471"/>
    <property type="gene ID" value="LOC755106"/>
</dbReference>
<dbReference type="SMART" id="SM00367">
    <property type="entry name" value="LRR_CC"/>
    <property type="match status" value="6"/>
</dbReference>
<proteinExistence type="predicted"/>
<reference evidence="5" key="1">
    <citation type="submission" date="2015-02" db="EMBL/GenBank/DDBJ databases">
        <title>Genome sequencing for Strongylocentrotus purpuratus.</title>
        <authorList>
            <person name="Murali S."/>
            <person name="Liu Y."/>
            <person name="Vee V."/>
            <person name="English A."/>
            <person name="Wang M."/>
            <person name="Skinner E."/>
            <person name="Han Y."/>
            <person name="Muzny D.M."/>
            <person name="Worley K.C."/>
            <person name="Gibbs R.A."/>
        </authorList>
    </citation>
    <scope>NUCLEOTIDE SEQUENCE</scope>
</reference>
<dbReference type="OrthoDB" id="2153609at2759"/>
<accession>A0A7M7P576</accession>
<dbReference type="PANTHER" id="PTHR13318">
    <property type="entry name" value="PARTNER OF PAIRED, ISOFORM B-RELATED"/>
    <property type="match status" value="1"/>
</dbReference>
<evidence type="ECO:0000313" key="4">
    <source>
        <dbReference type="EnsemblMetazoa" id="XP_030846470"/>
    </source>
</evidence>
<dbReference type="InterPro" id="IPR032675">
    <property type="entry name" value="LRR_dom_sf"/>
</dbReference>
<feature type="domain" description="F-box/LRR-repeat protein 15-like leucin rich repeat" evidence="3">
    <location>
        <begin position="315"/>
        <end position="440"/>
    </location>
</feature>
<dbReference type="InParanoid" id="A0A7M7P576"/>
<reference evidence="4" key="2">
    <citation type="submission" date="2021-01" db="UniProtKB">
        <authorList>
            <consortium name="EnsemblMetazoa"/>
        </authorList>
    </citation>
    <scope>IDENTIFICATION</scope>
</reference>
<dbReference type="GeneID" id="755106"/>
<dbReference type="InterPro" id="IPR001810">
    <property type="entry name" value="F-box_dom"/>
</dbReference>
<dbReference type="InterPro" id="IPR057207">
    <property type="entry name" value="FBXL15_LRR"/>
</dbReference>
<feature type="domain" description="F-box" evidence="2">
    <location>
        <begin position="256"/>
        <end position="300"/>
    </location>
</feature>
<protein>
    <recommendedName>
        <fullName evidence="6">F-box/LRR-repeat protein 4</fullName>
    </recommendedName>
</protein>
<keyword evidence="5" id="KW-1185">Reference proteome</keyword>
<dbReference type="KEGG" id="spu:755106"/>
<dbReference type="RefSeq" id="XP_030846471.1">
    <property type="nucleotide sequence ID" value="XM_030990611.1"/>
</dbReference>
<evidence type="ECO:0000256" key="1">
    <source>
        <dbReference type="ARBA" id="ARBA00022786"/>
    </source>
</evidence>